<dbReference type="Pfam" id="PF02565">
    <property type="entry name" value="RecO_C"/>
    <property type="match status" value="1"/>
</dbReference>
<dbReference type="NCBIfam" id="TIGR00613">
    <property type="entry name" value="reco"/>
    <property type="match status" value="1"/>
</dbReference>
<keyword evidence="6 8" id="KW-0234">DNA repair</keyword>
<evidence type="ECO:0000256" key="4">
    <source>
        <dbReference type="ARBA" id="ARBA00022763"/>
    </source>
</evidence>
<feature type="domain" description="DNA replication/recombination mediator RecO N-terminal" evidence="9">
    <location>
        <begin position="3"/>
        <end position="73"/>
    </location>
</feature>
<reference evidence="10 11" key="1">
    <citation type="journal article" date="2019" name="Int. J. Syst. Evol. Microbiol.">
        <title>The Global Catalogue of Microorganisms (GCM) 10K type strain sequencing project: providing services to taxonomists for standard genome sequencing and annotation.</title>
        <authorList>
            <consortium name="The Broad Institute Genomics Platform"/>
            <consortium name="The Broad Institute Genome Sequencing Center for Infectious Disease"/>
            <person name="Wu L."/>
            <person name="Ma J."/>
        </authorList>
    </citation>
    <scope>NUCLEOTIDE SEQUENCE [LARGE SCALE GENOMIC DNA]</scope>
    <source>
        <strain evidence="10 11">JCM 15608</strain>
    </source>
</reference>
<keyword evidence="4 8" id="KW-0227">DNA damage</keyword>
<evidence type="ECO:0000256" key="7">
    <source>
        <dbReference type="ARBA" id="ARBA00033409"/>
    </source>
</evidence>
<evidence type="ECO:0000256" key="1">
    <source>
        <dbReference type="ARBA" id="ARBA00003065"/>
    </source>
</evidence>
<dbReference type="InterPro" id="IPR012340">
    <property type="entry name" value="NA-bd_OB-fold"/>
</dbReference>
<protein>
    <recommendedName>
        <fullName evidence="3 8">DNA repair protein RecO</fullName>
    </recommendedName>
    <alternativeName>
        <fullName evidence="7 8">Recombination protein O</fullName>
    </alternativeName>
</protein>
<proteinExistence type="inferred from homology"/>
<gene>
    <name evidence="8 10" type="primary">recO</name>
    <name evidence="10" type="ORF">GCM10009111_26320</name>
</gene>
<evidence type="ECO:0000313" key="10">
    <source>
        <dbReference type="EMBL" id="GAA0820590.1"/>
    </source>
</evidence>
<evidence type="ECO:0000313" key="11">
    <source>
        <dbReference type="Proteomes" id="UP001500021"/>
    </source>
</evidence>
<dbReference type="InterPro" id="IPR003717">
    <property type="entry name" value="RecO"/>
</dbReference>
<evidence type="ECO:0000256" key="3">
    <source>
        <dbReference type="ARBA" id="ARBA00021310"/>
    </source>
</evidence>
<comment type="function">
    <text evidence="1 8">Involved in DNA repair and RecF pathway recombination.</text>
</comment>
<evidence type="ECO:0000256" key="6">
    <source>
        <dbReference type="ARBA" id="ARBA00023204"/>
    </source>
</evidence>
<organism evidence="10 11">
    <name type="scientific">Colwellia asteriadis</name>
    <dbReference type="NCBI Taxonomy" id="517723"/>
    <lineage>
        <taxon>Bacteria</taxon>
        <taxon>Pseudomonadati</taxon>
        <taxon>Pseudomonadota</taxon>
        <taxon>Gammaproteobacteria</taxon>
        <taxon>Alteromonadales</taxon>
        <taxon>Colwelliaceae</taxon>
        <taxon>Colwellia</taxon>
    </lineage>
</organism>
<dbReference type="Proteomes" id="UP001500021">
    <property type="component" value="Unassembled WGS sequence"/>
</dbReference>
<dbReference type="PANTHER" id="PTHR33991:SF1">
    <property type="entry name" value="DNA REPAIR PROTEIN RECO"/>
    <property type="match status" value="1"/>
</dbReference>
<dbReference type="InterPro" id="IPR042242">
    <property type="entry name" value="RecO_C"/>
</dbReference>
<comment type="caution">
    <text evidence="10">The sequence shown here is derived from an EMBL/GenBank/DDBJ whole genome shotgun (WGS) entry which is preliminary data.</text>
</comment>
<dbReference type="HAMAP" id="MF_00201">
    <property type="entry name" value="RecO"/>
    <property type="match status" value="1"/>
</dbReference>
<evidence type="ECO:0000256" key="5">
    <source>
        <dbReference type="ARBA" id="ARBA00023172"/>
    </source>
</evidence>
<keyword evidence="11" id="KW-1185">Reference proteome</keyword>
<dbReference type="SUPFAM" id="SSF50249">
    <property type="entry name" value="Nucleic acid-binding proteins"/>
    <property type="match status" value="1"/>
</dbReference>
<comment type="similarity">
    <text evidence="2 8">Belongs to the RecO family.</text>
</comment>
<dbReference type="Gene3D" id="1.20.1440.120">
    <property type="entry name" value="Recombination protein O, C-terminal domain"/>
    <property type="match status" value="1"/>
</dbReference>
<name>A0ABN1L9M9_9GAMM</name>
<dbReference type="InterPro" id="IPR022572">
    <property type="entry name" value="DNA_rep/recomb_RecO_N"/>
</dbReference>
<dbReference type="InterPro" id="IPR037278">
    <property type="entry name" value="ARFGAP/RecO"/>
</dbReference>
<evidence type="ECO:0000256" key="8">
    <source>
        <dbReference type="HAMAP-Rule" id="MF_00201"/>
    </source>
</evidence>
<sequence>MPEQYAFVLHARPYRDNQQLVDLFTEAEGKVSALVFVGQSKRSIKKALLQPFLPLKVIIKGNANLKHIHAIESCAKSYPLVRHSLFSAFYINELLIRLLTEHITCQDLFNQYQKTISALANQQDIAPQLRIFEAALLAELGVSFEFSPVFEHDVQWFCYVGEEGFIPIYDEQVMTKTEHNRYFNSEHLRAIANNQHQGIATLSVESEQTFKLLMRQVINNLLGNKPLNSRKLFIKNL</sequence>
<evidence type="ECO:0000256" key="2">
    <source>
        <dbReference type="ARBA" id="ARBA00007452"/>
    </source>
</evidence>
<dbReference type="PANTHER" id="PTHR33991">
    <property type="entry name" value="DNA REPAIR PROTEIN RECO"/>
    <property type="match status" value="1"/>
</dbReference>
<dbReference type="EMBL" id="BAAAFA010000009">
    <property type="protein sequence ID" value="GAA0820590.1"/>
    <property type="molecule type" value="Genomic_DNA"/>
</dbReference>
<dbReference type="Gene3D" id="2.40.50.140">
    <property type="entry name" value="Nucleic acid-binding proteins"/>
    <property type="match status" value="1"/>
</dbReference>
<keyword evidence="5 8" id="KW-0233">DNA recombination</keyword>
<accession>A0ABN1L9M9</accession>
<dbReference type="SUPFAM" id="SSF57863">
    <property type="entry name" value="ArfGap/RecO-like zinc finger"/>
    <property type="match status" value="1"/>
</dbReference>
<evidence type="ECO:0000259" key="9">
    <source>
        <dbReference type="Pfam" id="PF11967"/>
    </source>
</evidence>
<dbReference type="Pfam" id="PF11967">
    <property type="entry name" value="RecO_N"/>
    <property type="match status" value="1"/>
</dbReference>